<dbReference type="AlphaFoldDB" id="A0A916VH57"/>
<feature type="domain" description="Cell envelope-related transcriptional attenuator" evidence="3">
    <location>
        <begin position="93"/>
        <end position="241"/>
    </location>
</feature>
<dbReference type="Proteomes" id="UP000654993">
    <property type="component" value="Unassembled WGS sequence"/>
</dbReference>
<dbReference type="RefSeq" id="WP_200967619.1">
    <property type="nucleotide sequence ID" value="NZ_BMAQ01000045.1"/>
</dbReference>
<accession>A0A916VH57</accession>
<evidence type="ECO:0000259" key="3">
    <source>
        <dbReference type="Pfam" id="PF03816"/>
    </source>
</evidence>
<comment type="caution">
    <text evidence="4">The sequence shown here is derived from an EMBL/GenBank/DDBJ whole genome shotgun (WGS) entry which is preliminary data.</text>
</comment>
<evidence type="ECO:0000313" key="5">
    <source>
        <dbReference type="Proteomes" id="UP000654993"/>
    </source>
</evidence>
<sequence>MNTALKRVLISLAVLLLLGICGYGGYYVYSIIKFGHGIGDDDSDLKRYEQELRKQNPDAYIPEEPPGWEGTERVNILLLGGDARGLTKNEAPRSDTIMLASIDPTTKQAYLFSIMRDTYTKIPGHYSNRINTALALGGPNLAMETVGNLLDLDIQYYVFVDFEGFIQLIDALGGIEYEVERNMYYYDPTDPKYKIDLKKGLQVLDGEKALQYVRFRRDRLGDYTRTERQRNLMSALAKKLTSTTSLLTLPNTLKKIEPYITTNIPFDKMLPLASLAYESSKKEIVTAQLPPMELLREENINGMEVITVNEQALRDYVQQLFEQTEQAEQADQTDQTDQTDQSEPTEQTGRKDQNE</sequence>
<dbReference type="NCBIfam" id="TIGR00350">
    <property type="entry name" value="lytR_cpsA_psr"/>
    <property type="match status" value="1"/>
</dbReference>
<feature type="compositionally biased region" description="Low complexity" evidence="2">
    <location>
        <begin position="322"/>
        <end position="347"/>
    </location>
</feature>
<gene>
    <name evidence="4" type="ORF">PRECH8_27200</name>
</gene>
<evidence type="ECO:0000313" key="4">
    <source>
        <dbReference type="EMBL" id="GFR39424.1"/>
    </source>
</evidence>
<proteinExistence type="inferred from homology"/>
<feature type="region of interest" description="Disordered" evidence="2">
    <location>
        <begin position="322"/>
        <end position="355"/>
    </location>
</feature>
<reference evidence="4" key="2">
    <citation type="journal article" date="2021" name="Data Brief">
        <title>Draft genome sequence data of the facultative, thermophilic, xylanolytic bacterium Paenibacillus sp. strain DA-C8.</title>
        <authorList>
            <person name="Chhe C."/>
            <person name="Uke A."/>
            <person name="Baramee S."/>
            <person name="Ungkulpasvich U."/>
            <person name="Tachaapaikoon C."/>
            <person name="Pason P."/>
            <person name="Waeonukul R."/>
            <person name="Ratanakhanokchai K."/>
            <person name="Kosugi A."/>
        </authorList>
    </citation>
    <scope>NUCLEOTIDE SEQUENCE</scope>
    <source>
        <strain evidence="4">DA-C8</strain>
    </source>
</reference>
<evidence type="ECO:0000256" key="1">
    <source>
        <dbReference type="ARBA" id="ARBA00006068"/>
    </source>
</evidence>
<dbReference type="InterPro" id="IPR050922">
    <property type="entry name" value="LytR/CpsA/Psr_CW_biosynth"/>
</dbReference>
<dbReference type="Pfam" id="PF03816">
    <property type="entry name" value="LytR_cpsA_psr"/>
    <property type="match status" value="1"/>
</dbReference>
<keyword evidence="5" id="KW-1185">Reference proteome</keyword>
<dbReference type="EMBL" id="BMAQ01000045">
    <property type="protein sequence ID" value="GFR39424.1"/>
    <property type="molecule type" value="Genomic_DNA"/>
</dbReference>
<dbReference type="Gene3D" id="3.40.630.190">
    <property type="entry name" value="LCP protein"/>
    <property type="match status" value="1"/>
</dbReference>
<dbReference type="InterPro" id="IPR004474">
    <property type="entry name" value="LytR_CpsA_psr"/>
</dbReference>
<evidence type="ECO:0000256" key="2">
    <source>
        <dbReference type="SAM" id="MobiDB-lite"/>
    </source>
</evidence>
<name>A0A916VH57_9BACL</name>
<comment type="similarity">
    <text evidence="1">Belongs to the LytR/CpsA/Psr (LCP) family.</text>
</comment>
<organism evidence="4 5">
    <name type="scientific">Insulibacter thermoxylanivorax</name>
    <dbReference type="NCBI Taxonomy" id="2749268"/>
    <lineage>
        <taxon>Bacteria</taxon>
        <taxon>Bacillati</taxon>
        <taxon>Bacillota</taxon>
        <taxon>Bacilli</taxon>
        <taxon>Bacillales</taxon>
        <taxon>Paenibacillaceae</taxon>
        <taxon>Insulibacter</taxon>
    </lineage>
</organism>
<protein>
    <recommendedName>
        <fullName evidence="3">Cell envelope-related transcriptional attenuator domain-containing protein</fullName>
    </recommendedName>
</protein>
<dbReference type="PANTHER" id="PTHR33392">
    <property type="entry name" value="POLYISOPRENYL-TEICHOIC ACID--PEPTIDOGLYCAN TEICHOIC ACID TRANSFERASE TAGU"/>
    <property type="match status" value="1"/>
</dbReference>
<reference evidence="4" key="1">
    <citation type="submission" date="2020-08" db="EMBL/GenBank/DDBJ databases">
        <authorList>
            <person name="Uke A."/>
            <person name="Chhe C."/>
            <person name="Baramee S."/>
            <person name="Kosugi A."/>
        </authorList>
    </citation>
    <scope>NUCLEOTIDE SEQUENCE</scope>
    <source>
        <strain evidence="4">DA-C8</strain>
    </source>
</reference>
<dbReference type="PANTHER" id="PTHR33392:SF6">
    <property type="entry name" value="POLYISOPRENYL-TEICHOIC ACID--PEPTIDOGLYCAN TEICHOIC ACID TRANSFERASE TAGU"/>
    <property type="match status" value="1"/>
</dbReference>